<name>A0A336MAN0_CULSO</name>
<gene>
    <name evidence="2" type="primary">CSON008208</name>
</gene>
<protein>
    <submittedName>
        <fullName evidence="2">CSON008208 protein</fullName>
    </submittedName>
</protein>
<dbReference type="VEuPathDB" id="VectorBase:CSON008208"/>
<feature type="signal peptide" evidence="1">
    <location>
        <begin position="1"/>
        <end position="17"/>
    </location>
</feature>
<accession>A0A336MAN0</accession>
<feature type="chain" id="PRO_5016365274" evidence="1">
    <location>
        <begin position="18"/>
        <end position="85"/>
    </location>
</feature>
<dbReference type="EMBL" id="UFQT01000309">
    <property type="protein sequence ID" value="SSX23098.1"/>
    <property type="molecule type" value="Genomic_DNA"/>
</dbReference>
<proteinExistence type="predicted"/>
<keyword evidence="1" id="KW-0732">Signal</keyword>
<sequence length="85" mass="9417">MFTKTFIVLISVSLALGAVISIQDVDENDKVCAKVGQPCYENTDCCSNVCPFYWKKCVSTFKDAEENESNILHGTVEIEPKVIPV</sequence>
<organism evidence="2">
    <name type="scientific">Culicoides sonorensis</name>
    <name type="common">Biting midge</name>
    <dbReference type="NCBI Taxonomy" id="179676"/>
    <lineage>
        <taxon>Eukaryota</taxon>
        <taxon>Metazoa</taxon>
        <taxon>Ecdysozoa</taxon>
        <taxon>Arthropoda</taxon>
        <taxon>Hexapoda</taxon>
        <taxon>Insecta</taxon>
        <taxon>Pterygota</taxon>
        <taxon>Neoptera</taxon>
        <taxon>Endopterygota</taxon>
        <taxon>Diptera</taxon>
        <taxon>Nematocera</taxon>
        <taxon>Chironomoidea</taxon>
        <taxon>Ceratopogonidae</taxon>
        <taxon>Ceratopogoninae</taxon>
        <taxon>Culicoides</taxon>
        <taxon>Monoculicoides</taxon>
    </lineage>
</organism>
<reference evidence="2" key="1">
    <citation type="submission" date="2018-07" db="EMBL/GenBank/DDBJ databases">
        <authorList>
            <person name="Quirk P.G."/>
            <person name="Krulwich T.A."/>
        </authorList>
    </citation>
    <scope>NUCLEOTIDE SEQUENCE</scope>
</reference>
<evidence type="ECO:0000313" key="2">
    <source>
        <dbReference type="EMBL" id="SSX23098.1"/>
    </source>
</evidence>
<dbReference type="AlphaFoldDB" id="A0A336MAN0"/>
<evidence type="ECO:0000256" key="1">
    <source>
        <dbReference type="SAM" id="SignalP"/>
    </source>
</evidence>